<dbReference type="InterPro" id="IPR046824">
    <property type="entry name" value="Mss51-like_C"/>
</dbReference>
<gene>
    <name evidence="2" type="ORF">CVT26_008255</name>
</gene>
<evidence type="ECO:0000313" key="3">
    <source>
        <dbReference type="Proteomes" id="UP000284706"/>
    </source>
</evidence>
<evidence type="ECO:0000259" key="1">
    <source>
        <dbReference type="Pfam" id="PF20179"/>
    </source>
</evidence>
<dbReference type="AlphaFoldDB" id="A0A409XXC0"/>
<dbReference type="InParanoid" id="A0A409XXC0"/>
<dbReference type="Pfam" id="PF20179">
    <property type="entry name" value="MSS51_C"/>
    <property type="match status" value="1"/>
</dbReference>
<dbReference type="OrthoDB" id="432970at2759"/>
<evidence type="ECO:0000313" key="2">
    <source>
        <dbReference type="EMBL" id="PPQ95409.1"/>
    </source>
</evidence>
<sequence length="389" mass="44094">MCLPRVPSSIIVCVLQYINDPNSPHYFMAECCCRGSREIQEMRIRILSTGNKHGENDACNRQFIQYENICSICYRTPFQKANYSPFATCPKCNLARWCSEECKVEFDKAHTADDCSTLRLLGAIERVQIDYAVARQGPRKLMIGTVDPRRPRSYIPLSQIRGWEDYYKRIFPRFQFAYEFTSREFKSSHPDATEAVRLMAMEHSAVPLTVIAGLEAAGLATRDSLTIHFLGAAFREASTTGMMEELLHYLPTLKKLHICYVGPEVDESLNEVGKNFACEKCRRDGALPAPADLVVGLNTGMTGIAPESWKQTLEYILLNRIPGIFTAYTKPEAEMEDKQLRKMGAKFLVDVQENKWRGVIPTLNAMLVDPGRSVGLAYNSNYWYVVQGH</sequence>
<accession>A0A409XXC0</accession>
<proteinExistence type="predicted"/>
<protein>
    <recommendedName>
        <fullName evidence="1">Mitochondrial splicing suppressor 51-like C-terminal domain-containing protein</fullName>
    </recommendedName>
</protein>
<dbReference type="Proteomes" id="UP000284706">
    <property type="component" value="Unassembled WGS sequence"/>
</dbReference>
<feature type="domain" description="Mitochondrial splicing suppressor 51-like C-terminal" evidence="1">
    <location>
        <begin position="207"/>
        <end position="362"/>
    </location>
</feature>
<organism evidence="2 3">
    <name type="scientific">Gymnopilus dilepis</name>
    <dbReference type="NCBI Taxonomy" id="231916"/>
    <lineage>
        <taxon>Eukaryota</taxon>
        <taxon>Fungi</taxon>
        <taxon>Dikarya</taxon>
        <taxon>Basidiomycota</taxon>
        <taxon>Agaricomycotina</taxon>
        <taxon>Agaricomycetes</taxon>
        <taxon>Agaricomycetidae</taxon>
        <taxon>Agaricales</taxon>
        <taxon>Agaricineae</taxon>
        <taxon>Hymenogastraceae</taxon>
        <taxon>Gymnopilus</taxon>
    </lineage>
</organism>
<keyword evidence="3" id="KW-1185">Reference proteome</keyword>
<dbReference type="PANTHER" id="PTHR28069">
    <property type="entry name" value="GH20023P"/>
    <property type="match status" value="1"/>
</dbReference>
<dbReference type="EMBL" id="NHYE01001427">
    <property type="protein sequence ID" value="PPQ95409.1"/>
    <property type="molecule type" value="Genomic_DNA"/>
</dbReference>
<name>A0A409XXC0_9AGAR</name>
<dbReference type="STRING" id="231916.A0A409XXC0"/>
<comment type="caution">
    <text evidence="2">The sequence shown here is derived from an EMBL/GenBank/DDBJ whole genome shotgun (WGS) entry which is preliminary data.</text>
</comment>
<reference evidence="2 3" key="1">
    <citation type="journal article" date="2018" name="Evol. Lett.">
        <title>Horizontal gene cluster transfer increased hallucinogenic mushroom diversity.</title>
        <authorList>
            <person name="Reynolds H.T."/>
            <person name="Vijayakumar V."/>
            <person name="Gluck-Thaler E."/>
            <person name="Korotkin H.B."/>
            <person name="Matheny P.B."/>
            <person name="Slot J.C."/>
        </authorList>
    </citation>
    <scope>NUCLEOTIDE SEQUENCE [LARGE SCALE GENOMIC DNA]</scope>
    <source>
        <strain evidence="2 3">SRW20</strain>
    </source>
</reference>